<feature type="compositionally biased region" description="Basic residues" evidence="15">
    <location>
        <begin position="197"/>
        <end position="219"/>
    </location>
</feature>
<keyword evidence="7 14" id="KW-0863">Zinc-finger</keyword>
<keyword evidence="10 14" id="KW-0804">Transcription</keyword>
<evidence type="ECO:0000256" key="13">
    <source>
        <dbReference type="ARBA" id="ARBA00033341"/>
    </source>
</evidence>
<feature type="region of interest" description="Disordered" evidence="15">
    <location>
        <begin position="160"/>
        <end position="249"/>
    </location>
</feature>
<dbReference type="EMBL" id="JAQQWE010000006">
    <property type="protein sequence ID" value="KAK7947762.1"/>
    <property type="molecule type" value="Genomic_DNA"/>
</dbReference>
<dbReference type="Gene3D" id="3.40.50.410">
    <property type="entry name" value="von Willebrand factor, type A domain"/>
    <property type="match status" value="2"/>
</dbReference>
<dbReference type="Proteomes" id="UP001391051">
    <property type="component" value="Unassembled WGS sequence"/>
</dbReference>
<dbReference type="PANTHER" id="PTHR12831:SF0">
    <property type="entry name" value="GENERAL TRANSCRIPTION FACTOR IIH SUBUNIT 3"/>
    <property type="match status" value="1"/>
</dbReference>
<keyword evidence="5 14" id="KW-0479">Metal-binding</keyword>
<evidence type="ECO:0000256" key="3">
    <source>
        <dbReference type="ARBA" id="ARBA00005273"/>
    </source>
</evidence>
<dbReference type="RefSeq" id="XP_066697268.1">
    <property type="nucleotide sequence ID" value="XM_066844870.1"/>
</dbReference>
<keyword evidence="8 14" id="KW-0862">Zinc</keyword>
<dbReference type="Pfam" id="PF03850">
    <property type="entry name" value="Tfb4"/>
    <property type="match status" value="2"/>
</dbReference>
<comment type="similarity">
    <text evidence="3 14">Belongs to the TFB4 family.</text>
</comment>
<keyword evidence="12 14" id="KW-0539">Nucleus</keyword>
<evidence type="ECO:0000256" key="1">
    <source>
        <dbReference type="ARBA" id="ARBA00002817"/>
    </source>
</evidence>
<keyword evidence="6 14" id="KW-0227">DNA damage</keyword>
<comment type="caution">
    <text evidence="16">The sequence shown here is derived from an EMBL/GenBank/DDBJ whole genome shotgun (WGS) entry which is preliminary data.</text>
</comment>
<evidence type="ECO:0000256" key="12">
    <source>
        <dbReference type="ARBA" id="ARBA00023242"/>
    </source>
</evidence>
<keyword evidence="17" id="KW-1185">Reference proteome</keyword>
<feature type="compositionally biased region" description="Low complexity" evidence="15">
    <location>
        <begin position="84"/>
        <end position="96"/>
    </location>
</feature>
<feature type="compositionally biased region" description="Basic and acidic residues" evidence="15">
    <location>
        <begin position="186"/>
        <end position="196"/>
    </location>
</feature>
<sequence length="433" mass="47999">MNRIDASDHYEVTATGQTPSLLTIILDTNPRAWQALGPTLSISAALANILVFVNAHLAFGNDNQVAILAAHSHRAVWLYPKPPSSDSNSSKNALSSFKKKAGVGGDGDVEMTGVNGNGNSHKNTAAPLGTSANKYPQFAAIESSILSSLQSLIAETDAADIPLHDPRRRRPHHGPVLHQQNRPLLRAREALLDRPQRQHHRQQQQQQRQRRRRRRRSSRRPTSPDPARPHPRPLRLRLGTRPVHRHHERRLRRLARPHPYRHPLPLPHASPTFLQQAAFITGGSYVSASLNPRGLLTYLMLGFLPDAEARAHLLQATQDRVDFRAACFCHRDVVDTGFVCSVCLSIFCEVPPGDAGCLTCGTKLALGNYGNKPAVVPRKKKKKKRVNGVSGREETGSATGTPRTLKAFTLEVELGGWQHVVLDRLRCRIRHRG</sequence>
<dbReference type="GeneID" id="92077932"/>
<comment type="subcellular location">
    <subcellularLocation>
        <location evidence="2 14">Nucleus</location>
    </subcellularLocation>
</comment>
<evidence type="ECO:0000256" key="7">
    <source>
        <dbReference type="ARBA" id="ARBA00022771"/>
    </source>
</evidence>
<feature type="region of interest" description="Disordered" evidence="15">
    <location>
        <begin position="380"/>
        <end position="400"/>
    </location>
</feature>
<name>A0ABR1Q5C4_9PEZI</name>
<evidence type="ECO:0000256" key="6">
    <source>
        <dbReference type="ARBA" id="ARBA00022763"/>
    </source>
</evidence>
<keyword evidence="9 14" id="KW-0805">Transcription regulation</keyword>
<comment type="subunit">
    <text evidence="14">Component of the 7-subunit TFIIH core complex composed of XPB/SSL2, XPD/RAD3, SSL1, TFB1, TFB2, TFB4 and TFB5, which is active in NER. The core complex associates with the 3-subunit CTD-kinase module TFIIK composed of CCL1, KIN28 and TFB3 to form the 10-subunit holoenzyme (holo-TFIIH) active in transcription.</text>
</comment>
<evidence type="ECO:0000256" key="8">
    <source>
        <dbReference type="ARBA" id="ARBA00022833"/>
    </source>
</evidence>
<keyword evidence="11 14" id="KW-0234">DNA repair</keyword>
<evidence type="ECO:0000313" key="17">
    <source>
        <dbReference type="Proteomes" id="UP001391051"/>
    </source>
</evidence>
<protein>
    <recommendedName>
        <fullName evidence="4 14">General transcription and DNA repair factor IIH subunit TFB4</fullName>
        <shortName evidence="14">TFIIH subunit TFB4</shortName>
    </recommendedName>
    <alternativeName>
        <fullName evidence="13 14">RNA polymerase II transcription factor B subunit 4</fullName>
    </alternativeName>
</protein>
<evidence type="ECO:0000256" key="4">
    <source>
        <dbReference type="ARBA" id="ARBA00021280"/>
    </source>
</evidence>
<evidence type="ECO:0000256" key="14">
    <source>
        <dbReference type="RuleBase" id="RU368090"/>
    </source>
</evidence>
<dbReference type="InterPro" id="IPR004600">
    <property type="entry name" value="TFIIH_Tfb4/GTF2H3"/>
</dbReference>
<evidence type="ECO:0000256" key="11">
    <source>
        <dbReference type="ARBA" id="ARBA00023204"/>
    </source>
</evidence>
<evidence type="ECO:0000256" key="9">
    <source>
        <dbReference type="ARBA" id="ARBA00023015"/>
    </source>
</evidence>
<evidence type="ECO:0000256" key="15">
    <source>
        <dbReference type="SAM" id="MobiDB-lite"/>
    </source>
</evidence>
<comment type="function">
    <text evidence="1 14">Component of the general transcription and DNA repair factor IIH (TFIIH) core complex, which is involved in general and transcription-coupled nucleotide excision repair (NER) of damaged DNA and, when complexed to TFIIK, in RNA transcription by RNA polymerase II. In NER, TFIIH acts by opening DNA around the lesion to allow the excision of the damaged oligonucleotide and its replacement by a new DNA fragment. In transcription, TFIIH has an essential role in transcription initiation. When the pre-initiation complex (PIC) has been established, TFIIH is required for promoter opening and promoter escape. Phosphorylation of the C-terminal tail (CTD) of the largest subunit of RNA polymerase II by the kinase module TFIIK controls the initiation of transcription.</text>
</comment>
<evidence type="ECO:0000313" key="16">
    <source>
        <dbReference type="EMBL" id="KAK7947762.1"/>
    </source>
</evidence>
<evidence type="ECO:0000256" key="2">
    <source>
        <dbReference type="ARBA" id="ARBA00004123"/>
    </source>
</evidence>
<evidence type="ECO:0000256" key="5">
    <source>
        <dbReference type="ARBA" id="ARBA00022723"/>
    </source>
</evidence>
<evidence type="ECO:0000256" key="10">
    <source>
        <dbReference type="ARBA" id="ARBA00023163"/>
    </source>
</evidence>
<gene>
    <name evidence="16" type="ORF">PG986_008648</name>
</gene>
<dbReference type="InterPro" id="IPR036465">
    <property type="entry name" value="vWFA_dom_sf"/>
</dbReference>
<proteinExistence type="inferred from homology"/>
<feature type="compositionally biased region" description="Basic residues" evidence="15">
    <location>
        <begin position="166"/>
        <end position="175"/>
    </location>
</feature>
<dbReference type="PANTHER" id="PTHR12831">
    <property type="entry name" value="TRANSCRIPTION INITIATION FACTOR IIH TFIIH , POLYPEPTIDE 3-RELATED"/>
    <property type="match status" value="1"/>
</dbReference>
<accession>A0ABR1Q5C4</accession>
<feature type="region of interest" description="Disordered" evidence="15">
    <location>
        <begin position="82"/>
        <end position="128"/>
    </location>
</feature>
<reference evidence="16 17" key="1">
    <citation type="submission" date="2023-01" db="EMBL/GenBank/DDBJ databases">
        <title>Analysis of 21 Apiospora genomes using comparative genomics revels a genus with tremendous synthesis potential of carbohydrate active enzymes and secondary metabolites.</title>
        <authorList>
            <person name="Sorensen T."/>
        </authorList>
    </citation>
    <scope>NUCLEOTIDE SEQUENCE [LARGE SCALE GENOMIC DNA]</scope>
    <source>
        <strain evidence="16 17">CBS 24483</strain>
    </source>
</reference>
<organism evidence="16 17">
    <name type="scientific">Apiospora aurea</name>
    <dbReference type="NCBI Taxonomy" id="335848"/>
    <lineage>
        <taxon>Eukaryota</taxon>
        <taxon>Fungi</taxon>
        <taxon>Dikarya</taxon>
        <taxon>Ascomycota</taxon>
        <taxon>Pezizomycotina</taxon>
        <taxon>Sordariomycetes</taxon>
        <taxon>Xylariomycetidae</taxon>
        <taxon>Amphisphaeriales</taxon>
        <taxon>Apiosporaceae</taxon>
        <taxon>Apiospora</taxon>
    </lineage>
</organism>